<evidence type="ECO:0000256" key="10">
    <source>
        <dbReference type="HAMAP-Rule" id="MF_00061"/>
    </source>
</evidence>
<dbReference type="Proteomes" id="UP000651208">
    <property type="component" value="Unassembled WGS sequence"/>
</dbReference>
<dbReference type="EMBL" id="JABURY010000013">
    <property type="protein sequence ID" value="MBC9130768.1"/>
    <property type="molecule type" value="Genomic_DNA"/>
</dbReference>
<dbReference type="Gene3D" id="3.30.230.10">
    <property type="match status" value="1"/>
</dbReference>
<dbReference type="GO" id="GO:0050515">
    <property type="term" value="F:4-(cytidine 5'-diphospho)-2-C-methyl-D-erythritol kinase activity"/>
    <property type="evidence" value="ECO:0007669"/>
    <property type="project" value="UniProtKB-EC"/>
</dbReference>
<dbReference type="Pfam" id="PF08544">
    <property type="entry name" value="GHMP_kinases_C"/>
    <property type="match status" value="1"/>
</dbReference>
<dbReference type="InterPro" id="IPR013750">
    <property type="entry name" value="GHMP_kinase_C_dom"/>
</dbReference>
<accession>A0ABR7QX17</accession>
<dbReference type="PANTHER" id="PTHR43527:SF2">
    <property type="entry name" value="4-DIPHOSPHOCYTIDYL-2-C-METHYL-D-ERYTHRITOL KINASE, CHLOROPLASTIC"/>
    <property type="match status" value="1"/>
</dbReference>
<evidence type="ECO:0000256" key="8">
    <source>
        <dbReference type="ARBA" id="ARBA00023229"/>
    </source>
</evidence>
<evidence type="ECO:0000256" key="9">
    <source>
        <dbReference type="ARBA" id="ARBA00032554"/>
    </source>
</evidence>
<evidence type="ECO:0000256" key="6">
    <source>
        <dbReference type="ARBA" id="ARBA00022777"/>
    </source>
</evidence>
<evidence type="ECO:0000313" key="14">
    <source>
        <dbReference type="Proteomes" id="UP000651208"/>
    </source>
</evidence>
<evidence type="ECO:0000256" key="7">
    <source>
        <dbReference type="ARBA" id="ARBA00022840"/>
    </source>
</evidence>
<sequence length="289" mass="32815">MMKKWISPAKLNLFLYITGQREDKYHNLQTLFQFVDFYDELTFLNRTDNKIHLVTPFEKVIHDENLIIKAAKLLLEFAQTHRINLPRYYGVDIEIIKRLPMGGGLGGGSSNAATTLVALNYIWNLNLSCQQLMELGKKLGSDVAIFIYGHSAFAQGVGDKLQSITVPEKWYLIVKPNINIATVSIFSHPDLKRDSVTRNINQLLNAPFKNDCEPIVRKLYPIIDALITWLSSYAPTRLTGTGACVFSECDSFQQAQQLQNRLNDQGLFTDLYTSFIAKGCNRSLLYRAI</sequence>
<evidence type="ECO:0000259" key="12">
    <source>
        <dbReference type="Pfam" id="PF08544"/>
    </source>
</evidence>
<comment type="pathway">
    <text evidence="10">Isoprenoid biosynthesis; isopentenyl diphosphate biosynthesis via DXP pathway; isopentenyl diphosphate from 1-deoxy-D-xylulose 5-phosphate: step 3/6.</text>
</comment>
<comment type="function">
    <text evidence="10">Catalyzes the phosphorylation of the position 2 hydroxy group of 4-diphosphocytidyl-2C-methyl-D-erythritol.</text>
</comment>
<dbReference type="HAMAP" id="MF_00061">
    <property type="entry name" value="IspE"/>
    <property type="match status" value="1"/>
</dbReference>
<evidence type="ECO:0000256" key="5">
    <source>
        <dbReference type="ARBA" id="ARBA00022741"/>
    </source>
</evidence>
<dbReference type="InterPro" id="IPR020568">
    <property type="entry name" value="Ribosomal_Su5_D2-typ_SF"/>
</dbReference>
<keyword evidence="8 10" id="KW-0414">Isoprene biosynthesis</keyword>
<feature type="domain" description="GHMP kinase C-terminal" evidence="12">
    <location>
        <begin position="200"/>
        <end position="265"/>
    </location>
</feature>
<feature type="domain" description="GHMP kinase N-terminal" evidence="11">
    <location>
        <begin position="65"/>
        <end position="149"/>
    </location>
</feature>
<dbReference type="InterPro" id="IPR036554">
    <property type="entry name" value="GHMP_kinase_C_sf"/>
</dbReference>
<dbReference type="Gene3D" id="3.30.70.890">
    <property type="entry name" value="GHMP kinase, C-terminal domain"/>
    <property type="match status" value="1"/>
</dbReference>
<organism evidence="13 14">
    <name type="scientific">Frischella japonica</name>
    <dbReference type="NCBI Taxonomy" id="2741544"/>
    <lineage>
        <taxon>Bacteria</taxon>
        <taxon>Pseudomonadati</taxon>
        <taxon>Pseudomonadota</taxon>
        <taxon>Gammaproteobacteria</taxon>
        <taxon>Orbales</taxon>
        <taxon>Orbaceae</taxon>
        <taxon>Frischella</taxon>
    </lineage>
</organism>
<evidence type="ECO:0000256" key="2">
    <source>
        <dbReference type="ARBA" id="ARBA00012052"/>
    </source>
</evidence>
<dbReference type="InterPro" id="IPR014721">
    <property type="entry name" value="Ribsml_uS5_D2-typ_fold_subgr"/>
</dbReference>
<evidence type="ECO:0000256" key="3">
    <source>
        <dbReference type="ARBA" id="ARBA00017473"/>
    </source>
</evidence>
<dbReference type="NCBIfam" id="TIGR00154">
    <property type="entry name" value="ispE"/>
    <property type="match status" value="1"/>
</dbReference>
<keyword evidence="6 10" id="KW-0418">Kinase</keyword>
<comment type="caution">
    <text evidence="13">The sequence shown here is derived from an EMBL/GenBank/DDBJ whole genome shotgun (WGS) entry which is preliminary data.</text>
</comment>
<dbReference type="EC" id="2.7.1.148" evidence="2 10"/>
<dbReference type="SUPFAM" id="SSF55060">
    <property type="entry name" value="GHMP Kinase, C-terminal domain"/>
    <property type="match status" value="1"/>
</dbReference>
<name>A0ABR7QX17_9GAMM</name>
<evidence type="ECO:0000256" key="4">
    <source>
        <dbReference type="ARBA" id="ARBA00022679"/>
    </source>
</evidence>
<feature type="active site" evidence="10">
    <location>
        <position position="142"/>
    </location>
</feature>
<dbReference type="PIRSF" id="PIRSF010376">
    <property type="entry name" value="IspE"/>
    <property type="match status" value="1"/>
</dbReference>
<gene>
    <name evidence="10 13" type="primary">ispE</name>
    <name evidence="13" type="ORF">FcAc13_05525</name>
</gene>
<comment type="similarity">
    <text evidence="1 10">Belongs to the GHMP kinase family. IspE subfamily.</text>
</comment>
<proteinExistence type="inferred from homology"/>
<evidence type="ECO:0000313" key="13">
    <source>
        <dbReference type="EMBL" id="MBC9130768.1"/>
    </source>
</evidence>
<keyword evidence="14" id="KW-1185">Reference proteome</keyword>
<evidence type="ECO:0000256" key="1">
    <source>
        <dbReference type="ARBA" id="ARBA00009684"/>
    </source>
</evidence>
<keyword evidence="5 10" id="KW-0547">Nucleotide-binding</keyword>
<protein>
    <recommendedName>
        <fullName evidence="3 10">4-diphosphocytidyl-2-C-methyl-D-erythritol kinase</fullName>
        <shortName evidence="10">CMK</shortName>
        <ecNumber evidence="2 10">2.7.1.148</ecNumber>
    </recommendedName>
    <alternativeName>
        <fullName evidence="9 10">4-(cytidine-5'-diphospho)-2-C-methyl-D-erythritol kinase</fullName>
    </alternativeName>
</protein>
<feature type="active site" evidence="10">
    <location>
        <position position="10"/>
    </location>
</feature>
<dbReference type="Pfam" id="PF00288">
    <property type="entry name" value="GHMP_kinases_N"/>
    <property type="match status" value="1"/>
</dbReference>
<feature type="binding site" evidence="10">
    <location>
        <begin position="100"/>
        <end position="110"/>
    </location>
    <ligand>
        <name>ATP</name>
        <dbReference type="ChEBI" id="CHEBI:30616"/>
    </ligand>
</feature>
<keyword evidence="4 10" id="KW-0808">Transferase</keyword>
<dbReference type="PANTHER" id="PTHR43527">
    <property type="entry name" value="4-DIPHOSPHOCYTIDYL-2-C-METHYL-D-ERYTHRITOL KINASE, CHLOROPLASTIC"/>
    <property type="match status" value="1"/>
</dbReference>
<dbReference type="InterPro" id="IPR004424">
    <property type="entry name" value="IspE"/>
</dbReference>
<keyword evidence="7 10" id="KW-0067">ATP-binding</keyword>
<comment type="catalytic activity">
    <reaction evidence="10">
        <text>4-CDP-2-C-methyl-D-erythritol + ATP = 4-CDP-2-C-methyl-D-erythritol 2-phosphate + ADP + H(+)</text>
        <dbReference type="Rhea" id="RHEA:18437"/>
        <dbReference type="ChEBI" id="CHEBI:15378"/>
        <dbReference type="ChEBI" id="CHEBI:30616"/>
        <dbReference type="ChEBI" id="CHEBI:57823"/>
        <dbReference type="ChEBI" id="CHEBI:57919"/>
        <dbReference type="ChEBI" id="CHEBI:456216"/>
        <dbReference type="EC" id="2.7.1.148"/>
    </reaction>
</comment>
<evidence type="ECO:0000259" key="11">
    <source>
        <dbReference type="Pfam" id="PF00288"/>
    </source>
</evidence>
<reference evidence="13 14" key="1">
    <citation type="submission" date="2020-06" db="EMBL/GenBank/DDBJ databases">
        <title>Frischella cerana isolated from Apis cerana gut homogenate.</title>
        <authorList>
            <person name="Wolter L.A."/>
            <person name="Suenami S."/>
            <person name="Miyazaki R."/>
        </authorList>
    </citation>
    <scope>NUCLEOTIDE SEQUENCE [LARGE SCALE GENOMIC DNA]</scope>
    <source>
        <strain evidence="13 14">Ac13</strain>
    </source>
</reference>
<dbReference type="InterPro" id="IPR006204">
    <property type="entry name" value="GHMP_kinase_N_dom"/>
</dbReference>
<dbReference type="SUPFAM" id="SSF54211">
    <property type="entry name" value="Ribosomal protein S5 domain 2-like"/>
    <property type="match status" value="1"/>
</dbReference>